<accession>A0A8T0K4L8</accession>
<proteinExistence type="predicted"/>
<dbReference type="Proteomes" id="UP000743370">
    <property type="component" value="Unassembled WGS sequence"/>
</dbReference>
<protein>
    <submittedName>
        <fullName evidence="1">Uncharacterized protein</fullName>
    </submittedName>
</protein>
<organism evidence="1 2">
    <name type="scientific">Phaseolus angularis</name>
    <name type="common">Azuki bean</name>
    <name type="synonym">Vigna angularis</name>
    <dbReference type="NCBI Taxonomy" id="3914"/>
    <lineage>
        <taxon>Eukaryota</taxon>
        <taxon>Viridiplantae</taxon>
        <taxon>Streptophyta</taxon>
        <taxon>Embryophyta</taxon>
        <taxon>Tracheophyta</taxon>
        <taxon>Spermatophyta</taxon>
        <taxon>Magnoliopsida</taxon>
        <taxon>eudicotyledons</taxon>
        <taxon>Gunneridae</taxon>
        <taxon>Pentapetalae</taxon>
        <taxon>rosids</taxon>
        <taxon>fabids</taxon>
        <taxon>Fabales</taxon>
        <taxon>Fabaceae</taxon>
        <taxon>Papilionoideae</taxon>
        <taxon>50 kb inversion clade</taxon>
        <taxon>NPAAA clade</taxon>
        <taxon>indigoferoid/millettioid clade</taxon>
        <taxon>Phaseoleae</taxon>
        <taxon>Vigna</taxon>
    </lineage>
</organism>
<sequence>MEEMLAVWGRRCDMVVASREEEERLRDEGEGALVDGVHGGIVICDWVPRMEKMNGGRGVVATAARQWLSSDGAAWRTAEVARCGWLDLCGEDLDTWHDLVESSLGGV</sequence>
<dbReference type="EMBL" id="JABFOF010000006">
    <property type="protein sequence ID" value="KAG2394647.1"/>
    <property type="molecule type" value="Genomic_DNA"/>
</dbReference>
<gene>
    <name evidence="1" type="ORF">HKW66_Vig0079780</name>
</gene>
<evidence type="ECO:0000313" key="2">
    <source>
        <dbReference type="Proteomes" id="UP000743370"/>
    </source>
</evidence>
<comment type="caution">
    <text evidence="1">The sequence shown here is derived from an EMBL/GenBank/DDBJ whole genome shotgun (WGS) entry which is preliminary data.</text>
</comment>
<evidence type="ECO:0000313" key="1">
    <source>
        <dbReference type="EMBL" id="KAG2394647.1"/>
    </source>
</evidence>
<reference evidence="1 2" key="1">
    <citation type="submission" date="2020-05" db="EMBL/GenBank/DDBJ databases">
        <title>Vigna angularis (adzuki bean) Var. LongXiaoDou No. 4 denovo assembly.</title>
        <authorList>
            <person name="Xiang H."/>
        </authorList>
    </citation>
    <scope>NUCLEOTIDE SEQUENCE [LARGE SCALE GENOMIC DNA]</scope>
    <source>
        <tissue evidence="1">Leaf</tissue>
    </source>
</reference>
<name>A0A8T0K4L8_PHAAN</name>
<dbReference type="AlphaFoldDB" id="A0A8T0K4L8"/>